<gene>
    <name evidence="1" type="ORF">HMPREF9623_00567</name>
</gene>
<dbReference type="EMBL" id="AGEL01000004">
    <property type="protein sequence ID" value="EHO17713.1"/>
    <property type="molecule type" value="Genomic_DNA"/>
</dbReference>
<dbReference type="AlphaFoldDB" id="A0AA36Y692"/>
<dbReference type="PROSITE" id="PS51257">
    <property type="entry name" value="PROKAR_LIPOPROTEIN"/>
    <property type="match status" value="1"/>
</dbReference>
<sequence length="268" mass="29534">MQKRQGLVIALPVALLLFSGCGARGQAVRKYRSLGIAEMQKQNYEAAIDAFRHATDYYGTAQQDKEEADILGYLAEAEYRAGKYEDALTHYELLLQKDGRKAAYLDLACAAAVKADKGWDTALAYYEEAEKAGGDRALHLEALYLLGETARSKGSAAELETIRAAYEKAYPGAKEDSRFLLHYGDLLVSAKKTEEAFAVFEAGEKLTAANAEEQAAFREREAVCQEYRGEYADALQRFTALLESGLGDKEMLEHEIAFLKTRVGGNDG</sequence>
<evidence type="ECO:0000313" key="2">
    <source>
        <dbReference type="Proteomes" id="UP000018466"/>
    </source>
</evidence>
<evidence type="ECO:0000313" key="1">
    <source>
        <dbReference type="EMBL" id="EHO17713.1"/>
    </source>
</evidence>
<accession>A0AA36Y692</accession>
<name>A0AA36Y692_9FIRM</name>
<dbReference type="Proteomes" id="UP000018466">
    <property type="component" value="Unassembled WGS sequence"/>
</dbReference>
<dbReference type="InterPro" id="IPR019734">
    <property type="entry name" value="TPR_rpt"/>
</dbReference>
<comment type="caution">
    <text evidence="1">The sequence shown here is derived from an EMBL/GenBank/DDBJ whole genome shotgun (WGS) entry which is preliminary data.</text>
</comment>
<dbReference type="RefSeq" id="WP_009532400.1">
    <property type="nucleotide sequence ID" value="NZ_JH590861.1"/>
</dbReference>
<dbReference type="SUPFAM" id="SSF48452">
    <property type="entry name" value="TPR-like"/>
    <property type="match status" value="1"/>
</dbReference>
<keyword evidence="2" id="KW-1185">Reference proteome</keyword>
<dbReference type="Pfam" id="PF13432">
    <property type="entry name" value="TPR_16"/>
    <property type="match status" value="1"/>
</dbReference>
<reference evidence="1 2" key="1">
    <citation type="submission" date="2011-10" db="EMBL/GenBank/DDBJ databases">
        <title>The Genome Sequence of Lachnospiraceae bacterium ACC2.</title>
        <authorList>
            <consortium name="The Broad Institute Genome Sequencing Platform"/>
            <person name="Earl A."/>
            <person name="Ward D."/>
            <person name="Feldgarden M."/>
            <person name="Gevers D."/>
            <person name="Sizova M."/>
            <person name="Hazen A."/>
            <person name="Epstein S."/>
            <person name="Young S.K."/>
            <person name="Zeng Q."/>
            <person name="Gargeya S."/>
            <person name="Fitzgerald M."/>
            <person name="Haas B."/>
            <person name="Abouelleil A."/>
            <person name="Alvarado L."/>
            <person name="Arachchi H.M."/>
            <person name="Berlin A."/>
            <person name="Brown A."/>
            <person name="Chapman S.B."/>
            <person name="Chen Z."/>
            <person name="Dunbar C."/>
            <person name="Freedman E."/>
            <person name="Gearin G."/>
            <person name="Goldberg J."/>
            <person name="Griggs A."/>
            <person name="Gujja S."/>
            <person name="Heiman D."/>
            <person name="Howarth C."/>
            <person name="Larson L."/>
            <person name="Lui A."/>
            <person name="MacDonald P.J.P."/>
            <person name="Montmayeur A."/>
            <person name="Murphy C."/>
            <person name="Neiman D."/>
            <person name="Pearson M."/>
            <person name="Priest M."/>
            <person name="Roberts A."/>
            <person name="Saif S."/>
            <person name="Shea T."/>
            <person name="Shenoy N."/>
            <person name="Sisk P."/>
            <person name="Stolte C."/>
            <person name="Sykes S."/>
            <person name="Wortman J."/>
            <person name="Nusbaum C."/>
            <person name="Birren B."/>
        </authorList>
    </citation>
    <scope>NUCLEOTIDE SEQUENCE [LARGE SCALE GENOMIC DNA]</scope>
    <source>
        <strain evidence="1 2">ACC2</strain>
    </source>
</reference>
<organism evidence="1 2">
    <name type="scientific">Stomatobaculum longum</name>
    <dbReference type="NCBI Taxonomy" id="796942"/>
    <lineage>
        <taxon>Bacteria</taxon>
        <taxon>Bacillati</taxon>
        <taxon>Bacillota</taxon>
        <taxon>Clostridia</taxon>
        <taxon>Lachnospirales</taxon>
        <taxon>Lachnospiraceae</taxon>
        <taxon>Stomatobaculum</taxon>
    </lineage>
</organism>
<dbReference type="Gene3D" id="1.25.40.10">
    <property type="entry name" value="Tetratricopeptide repeat domain"/>
    <property type="match status" value="2"/>
</dbReference>
<proteinExistence type="predicted"/>
<evidence type="ECO:0008006" key="3">
    <source>
        <dbReference type="Google" id="ProtNLM"/>
    </source>
</evidence>
<protein>
    <recommendedName>
        <fullName evidence="3">Tetratricopeptide repeat protein</fullName>
    </recommendedName>
</protein>
<dbReference type="GeneID" id="86940341"/>
<dbReference type="SMART" id="SM00028">
    <property type="entry name" value="TPR"/>
    <property type="match status" value="2"/>
</dbReference>
<dbReference type="InterPro" id="IPR011990">
    <property type="entry name" value="TPR-like_helical_dom_sf"/>
</dbReference>